<dbReference type="PANTHER" id="PTHR43684:SF1">
    <property type="entry name" value="ENOYL-COA DELTA ISOMERASE 2"/>
    <property type="match status" value="1"/>
</dbReference>
<accession>A0A9W9KG89</accession>
<dbReference type="CDD" id="cd06558">
    <property type="entry name" value="crotonase-like"/>
    <property type="match status" value="1"/>
</dbReference>
<dbReference type="PANTHER" id="PTHR43684">
    <property type="match status" value="1"/>
</dbReference>
<evidence type="ECO:0000256" key="1">
    <source>
        <dbReference type="ARBA" id="ARBA00004275"/>
    </source>
</evidence>
<dbReference type="SUPFAM" id="SSF52096">
    <property type="entry name" value="ClpP/crotonase"/>
    <property type="match status" value="1"/>
</dbReference>
<dbReference type="RefSeq" id="XP_056514415.1">
    <property type="nucleotide sequence ID" value="XM_056653348.1"/>
</dbReference>
<organism evidence="4 5">
    <name type="scientific">Penicillium alfredii</name>
    <dbReference type="NCBI Taxonomy" id="1506179"/>
    <lineage>
        <taxon>Eukaryota</taxon>
        <taxon>Fungi</taxon>
        <taxon>Dikarya</taxon>
        <taxon>Ascomycota</taxon>
        <taxon>Pezizomycotina</taxon>
        <taxon>Eurotiomycetes</taxon>
        <taxon>Eurotiomycetidae</taxon>
        <taxon>Eurotiales</taxon>
        <taxon>Aspergillaceae</taxon>
        <taxon>Penicillium</taxon>
    </lineage>
</organism>
<dbReference type="InterPro" id="IPR051053">
    <property type="entry name" value="ECH/Chromodomain_protein"/>
</dbReference>
<dbReference type="Pfam" id="PF00378">
    <property type="entry name" value="ECH_1"/>
    <property type="match status" value="1"/>
</dbReference>
<protein>
    <submittedName>
        <fullName evidence="4">ClpP/crotonase-like domain-containing protein</fullName>
    </submittedName>
</protein>
<reference evidence="4" key="1">
    <citation type="submission" date="2022-11" db="EMBL/GenBank/DDBJ databases">
        <authorList>
            <person name="Petersen C."/>
        </authorList>
    </citation>
    <scope>NUCLEOTIDE SEQUENCE</scope>
    <source>
        <strain evidence="4">IBT 34128</strain>
    </source>
</reference>
<evidence type="ECO:0000256" key="3">
    <source>
        <dbReference type="ARBA" id="ARBA00023235"/>
    </source>
</evidence>
<keyword evidence="5" id="KW-1185">Reference proteome</keyword>
<dbReference type="Proteomes" id="UP001141434">
    <property type="component" value="Unassembled WGS sequence"/>
</dbReference>
<dbReference type="InterPro" id="IPR014748">
    <property type="entry name" value="Enoyl-CoA_hydra_C"/>
</dbReference>
<dbReference type="AlphaFoldDB" id="A0A9W9KG89"/>
<dbReference type="GO" id="GO:0005777">
    <property type="term" value="C:peroxisome"/>
    <property type="evidence" value="ECO:0007669"/>
    <property type="project" value="UniProtKB-SubCell"/>
</dbReference>
<comment type="caution">
    <text evidence="4">The sequence shown here is derived from an EMBL/GenBank/DDBJ whole genome shotgun (WGS) entry which is preliminary data.</text>
</comment>
<name>A0A9W9KG89_9EURO</name>
<keyword evidence="3" id="KW-0413">Isomerase</keyword>
<dbReference type="GeneID" id="81392516"/>
<dbReference type="Gene3D" id="3.90.226.10">
    <property type="entry name" value="2-enoyl-CoA Hydratase, Chain A, domain 1"/>
    <property type="match status" value="1"/>
</dbReference>
<evidence type="ECO:0000256" key="2">
    <source>
        <dbReference type="ARBA" id="ARBA00023140"/>
    </source>
</evidence>
<dbReference type="GO" id="GO:0004165">
    <property type="term" value="F:delta(3)-delta(2)-enoyl-CoA isomerase activity"/>
    <property type="evidence" value="ECO:0007669"/>
    <property type="project" value="UniProtKB-ARBA"/>
</dbReference>
<dbReference type="OrthoDB" id="448450at2759"/>
<keyword evidence="2" id="KW-0576">Peroxisome</keyword>
<dbReference type="Gene3D" id="1.10.12.10">
    <property type="entry name" value="Lyase 2-enoyl-coa Hydratase, Chain A, domain 2"/>
    <property type="match status" value="1"/>
</dbReference>
<dbReference type="InterPro" id="IPR029045">
    <property type="entry name" value="ClpP/crotonase-like_dom_sf"/>
</dbReference>
<reference evidence="4" key="2">
    <citation type="journal article" date="2023" name="IMA Fungus">
        <title>Comparative genomic study of the Penicillium genus elucidates a diverse pangenome and 15 lateral gene transfer events.</title>
        <authorList>
            <person name="Petersen C."/>
            <person name="Sorensen T."/>
            <person name="Nielsen M.R."/>
            <person name="Sondergaard T.E."/>
            <person name="Sorensen J.L."/>
            <person name="Fitzpatrick D.A."/>
            <person name="Frisvad J.C."/>
            <person name="Nielsen K.L."/>
        </authorList>
    </citation>
    <scope>NUCLEOTIDE SEQUENCE</scope>
    <source>
        <strain evidence="4">IBT 34128</strain>
    </source>
</reference>
<gene>
    <name evidence="4" type="ORF">NUU61_002766</name>
</gene>
<evidence type="ECO:0000313" key="5">
    <source>
        <dbReference type="Proteomes" id="UP001141434"/>
    </source>
</evidence>
<proteinExistence type="predicted"/>
<sequence length="268" mass="29940">MADDLGTNLVQLQDLKNGVLLIKLNKPQSGNSLHPVLLADLRQVIQWANQQNTVQIIVLTGNGPFFCTGMELISDEEISFALGADFHQLNKELILSEKILIAAVNGPAVGYGTTCLALFDLVYSVPEAYFFLPFIKWGFLPEATASFSFGRMMGHQRASSLFLTGERIFAPEAERLGLVSRVLLSENFLGQVLAIADSIDRSPGGSLQATKRLMKHPLVKDLLDTNDRECRLLQEERMSSDNVKYAKEQFKIERGRKRRERQEVKASL</sequence>
<comment type="subcellular location">
    <subcellularLocation>
        <location evidence="1">Peroxisome</location>
    </subcellularLocation>
</comment>
<dbReference type="InterPro" id="IPR001753">
    <property type="entry name" value="Enoyl-CoA_hydra/iso"/>
</dbReference>
<dbReference type="EMBL" id="JAPMSZ010000004">
    <property type="protein sequence ID" value="KAJ5105419.1"/>
    <property type="molecule type" value="Genomic_DNA"/>
</dbReference>
<evidence type="ECO:0000313" key="4">
    <source>
        <dbReference type="EMBL" id="KAJ5105419.1"/>
    </source>
</evidence>